<proteinExistence type="inferred from homology"/>
<comment type="function">
    <text evidence="5">Removes the formyl group from the N-terminal Met of newly synthesized proteins. Requires at least a dipeptide for an efficient rate of reaction. N-terminal L-methionine is a prerequisite for activity but the enzyme has broad specificity at other positions.</text>
</comment>
<dbReference type="NCBIfam" id="NF001159">
    <property type="entry name" value="PRK00150.1-3"/>
    <property type="match status" value="1"/>
</dbReference>
<dbReference type="InterPro" id="IPR023635">
    <property type="entry name" value="Peptide_deformylase"/>
</dbReference>
<dbReference type="EC" id="3.5.1.88" evidence="5"/>
<feature type="binding site" evidence="5">
    <location>
        <position position="143"/>
    </location>
    <ligand>
        <name>Fe cation</name>
        <dbReference type="ChEBI" id="CHEBI:24875"/>
    </ligand>
</feature>
<dbReference type="CDD" id="cd00487">
    <property type="entry name" value="Pep_deformylase"/>
    <property type="match status" value="1"/>
</dbReference>
<evidence type="ECO:0000256" key="4">
    <source>
        <dbReference type="ARBA" id="ARBA00022917"/>
    </source>
</evidence>
<dbReference type="PANTHER" id="PTHR10458:SF22">
    <property type="entry name" value="PEPTIDE DEFORMYLASE"/>
    <property type="match status" value="1"/>
</dbReference>
<evidence type="ECO:0000256" key="2">
    <source>
        <dbReference type="ARBA" id="ARBA00022723"/>
    </source>
</evidence>
<dbReference type="GO" id="GO:0042586">
    <property type="term" value="F:peptide deformylase activity"/>
    <property type="evidence" value="ECO:0007669"/>
    <property type="project" value="UniProtKB-UniRule"/>
</dbReference>
<name>A0A1L9QLG7_9CYAN</name>
<keyword evidence="5" id="KW-0408">Iron</keyword>
<dbReference type="Gene3D" id="3.90.45.10">
    <property type="entry name" value="Peptide deformylase"/>
    <property type="match status" value="1"/>
</dbReference>
<keyword evidence="4 5" id="KW-0648">Protein biosynthesis</keyword>
<evidence type="ECO:0000256" key="3">
    <source>
        <dbReference type="ARBA" id="ARBA00022801"/>
    </source>
</evidence>
<keyword evidence="2 5" id="KW-0479">Metal-binding</keyword>
<feature type="binding site" evidence="5">
    <location>
        <position position="147"/>
    </location>
    <ligand>
        <name>Fe cation</name>
        <dbReference type="ChEBI" id="CHEBI:24875"/>
    </ligand>
</feature>
<keyword evidence="7" id="KW-1185">Reference proteome</keyword>
<dbReference type="FunFam" id="3.90.45.10:FF:000003">
    <property type="entry name" value="Peptide deformylase"/>
    <property type="match status" value="1"/>
</dbReference>
<dbReference type="InterPro" id="IPR036821">
    <property type="entry name" value="Peptide_deformylase_sf"/>
</dbReference>
<gene>
    <name evidence="5" type="primary">def</name>
    <name evidence="6" type="ORF">BI308_21380</name>
</gene>
<organism evidence="6 7">
    <name type="scientific">Roseofilum reptotaenium AO1-A</name>
    <dbReference type="NCBI Taxonomy" id="1925591"/>
    <lineage>
        <taxon>Bacteria</taxon>
        <taxon>Bacillati</taxon>
        <taxon>Cyanobacteriota</taxon>
        <taxon>Cyanophyceae</taxon>
        <taxon>Desertifilales</taxon>
        <taxon>Desertifilaceae</taxon>
        <taxon>Roseofilum</taxon>
    </lineage>
</organism>
<dbReference type="Proteomes" id="UP000183940">
    <property type="component" value="Unassembled WGS sequence"/>
</dbReference>
<dbReference type="PRINTS" id="PR01576">
    <property type="entry name" value="PDEFORMYLASE"/>
</dbReference>
<dbReference type="AlphaFoldDB" id="A0A1L9QLG7"/>
<evidence type="ECO:0000313" key="7">
    <source>
        <dbReference type="Proteomes" id="UP000183940"/>
    </source>
</evidence>
<comment type="cofactor">
    <cofactor evidence="5">
        <name>Fe(2+)</name>
        <dbReference type="ChEBI" id="CHEBI:29033"/>
    </cofactor>
    <text evidence="5">Binds 1 Fe(2+) ion.</text>
</comment>
<feature type="active site" evidence="5">
    <location>
        <position position="144"/>
    </location>
</feature>
<dbReference type="GO" id="GO:0046872">
    <property type="term" value="F:metal ion binding"/>
    <property type="evidence" value="ECO:0007669"/>
    <property type="project" value="UniProtKB-KW"/>
</dbReference>
<dbReference type="HAMAP" id="MF_00163">
    <property type="entry name" value="Pep_deformylase"/>
    <property type="match status" value="1"/>
</dbReference>
<dbReference type="GO" id="GO:0006412">
    <property type="term" value="P:translation"/>
    <property type="evidence" value="ECO:0007669"/>
    <property type="project" value="UniProtKB-UniRule"/>
</dbReference>
<dbReference type="Pfam" id="PF01327">
    <property type="entry name" value="Pep_deformylase"/>
    <property type="match status" value="1"/>
</dbReference>
<feature type="binding site" evidence="5">
    <location>
        <position position="101"/>
    </location>
    <ligand>
        <name>Fe cation</name>
        <dbReference type="ChEBI" id="CHEBI:24875"/>
    </ligand>
</feature>
<evidence type="ECO:0000256" key="5">
    <source>
        <dbReference type="HAMAP-Rule" id="MF_00163"/>
    </source>
</evidence>
<dbReference type="STRING" id="1925591.BI308_21380"/>
<keyword evidence="3 5" id="KW-0378">Hydrolase</keyword>
<comment type="similarity">
    <text evidence="1 5">Belongs to the polypeptide deformylase family.</text>
</comment>
<dbReference type="PIRSF" id="PIRSF004749">
    <property type="entry name" value="Pep_def"/>
    <property type="match status" value="1"/>
</dbReference>
<dbReference type="SUPFAM" id="SSF56420">
    <property type="entry name" value="Peptide deformylase"/>
    <property type="match status" value="1"/>
</dbReference>
<dbReference type="PANTHER" id="PTHR10458">
    <property type="entry name" value="PEPTIDE DEFORMYLASE"/>
    <property type="match status" value="1"/>
</dbReference>
<accession>A0A1L9QLG7</accession>
<evidence type="ECO:0000313" key="6">
    <source>
        <dbReference type="EMBL" id="OJJ19716.1"/>
    </source>
</evidence>
<evidence type="ECO:0000256" key="1">
    <source>
        <dbReference type="ARBA" id="ARBA00010759"/>
    </source>
</evidence>
<comment type="catalytic activity">
    <reaction evidence="5">
        <text>N-terminal N-formyl-L-methionyl-[peptide] + H2O = N-terminal L-methionyl-[peptide] + formate</text>
        <dbReference type="Rhea" id="RHEA:24420"/>
        <dbReference type="Rhea" id="RHEA-COMP:10639"/>
        <dbReference type="Rhea" id="RHEA-COMP:10640"/>
        <dbReference type="ChEBI" id="CHEBI:15377"/>
        <dbReference type="ChEBI" id="CHEBI:15740"/>
        <dbReference type="ChEBI" id="CHEBI:49298"/>
        <dbReference type="ChEBI" id="CHEBI:64731"/>
        <dbReference type="EC" id="3.5.1.88"/>
    </reaction>
</comment>
<dbReference type="NCBIfam" id="TIGR00079">
    <property type="entry name" value="pept_deformyl"/>
    <property type="match status" value="1"/>
</dbReference>
<dbReference type="EMBL" id="MLAW01000051">
    <property type="protein sequence ID" value="OJJ19716.1"/>
    <property type="molecule type" value="Genomic_DNA"/>
</dbReference>
<reference evidence="6" key="1">
    <citation type="submission" date="2016-10" db="EMBL/GenBank/DDBJ databases">
        <title>CRISPR-Cas defence system in Roseofilum reptotaenium: evidence of a bacteriophage-cyanobacterium arms race in the coral black band disease.</title>
        <authorList>
            <person name="Buerger P."/>
            <person name="Wood-Charlson E.M."/>
            <person name="Weynberg K.D."/>
            <person name="Willis B."/>
            <person name="Van Oppen M.J."/>
        </authorList>
    </citation>
    <scope>NUCLEOTIDE SEQUENCE [LARGE SCALE GENOMIC DNA]</scope>
    <source>
        <strain evidence="6">AO1-A</strain>
    </source>
</reference>
<sequence length="182" mass="20700">MTEPSEIYQLGHPLLRTIARPIANPEDTRIQTLIQDLIETAKSSHGVGIAAPQIGQPYRLLIVASRPNLRYPNAPKMEPTPLINPQIISHSDTQIKGWEGCLSVPGIRGLVPRFTEIEVEYIDQKGKHQRQIFTDFVARIIQHEFDHLEGKLFIDRVESTQELMSESEYHRQIVGHPMPSHT</sequence>
<comment type="caution">
    <text evidence="6">The sequence shown here is derived from an EMBL/GenBank/DDBJ whole genome shotgun (WGS) entry which is preliminary data.</text>
</comment>
<protein>
    <recommendedName>
        <fullName evidence="5">Peptide deformylase</fullName>
        <shortName evidence="5">PDF</shortName>
        <ecNumber evidence="5">3.5.1.88</ecNumber>
    </recommendedName>
    <alternativeName>
        <fullName evidence="5">Polypeptide deformylase</fullName>
    </alternativeName>
</protein>